<evidence type="ECO:0000313" key="1">
    <source>
        <dbReference type="EMBL" id="GET91142.1"/>
    </source>
</evidence>
<gene>
    <name evidence="1" type="ORF">LtaPh_3114200</name>
</gene>
<accession>A0A640KNS6</accession>
<comment type="caution">
    <text evidence="1">The sequence shown here is derived from an EMBL/GenBank/DDBJ whole genome shotgun (WGS) entry which is preliminary data.</text>
</comment>
<name>A0A640KNS6_LEITA</name>
<reference evidence="1" key="1">
    <citation type="submission" date="2019-11" db="EMBL/GenBank/DDBJ databases">
        <title>Leishmania tarentolae CDS.</title>
        <authorList>
            <person name="Goto Y."/>
            <person name="Yamagishi J."/>
        </authorList>
    </citation>
    <scope>NUCLEOTIDE SEQUENCE [LARGE SCALE GENOMIC DNA]</scope>
    <source>
        <strain evidence="1">Parrot Tar II</strain>
    </source>
</reference>
<evidence type="ECO:0000313" key="2">
    <source>
        <dbReference type="Proteomes" id="UP000419144"/>
    </source>
</evidence>
<protein>
    <submittedName>
        <fullName evidence="1">Multidrug resistance protein, putative</fullName>
    </submittedName>
</protein>
<sequence length="153" mass="16403">MQVAPVSAGFGLGGRRGGSSATSPNAAGSLSTAFDSRLALNAVDQRCGSNVLVWQRQLRAQRALLKRENVFILMDEATANVDAVAGPGTTRCCSGEVCGRTRWSRSRTGLHTVAAYGVGLVMARVHVMEMGQPRRFSSVETACSIIWWYIAQL</sequence>
<keyword evidence="2" id="KW-1185">Reference proteome</keyword>
<dbReference type="AlphaFoldDB" id="A0A640KNS6"/>
<dbReference type="VEuPathDB" id="TriTrypDB:LtaPh_3114200"/>
<proteinExistence type="predicted"/>
<dbReference type="Proteomes" id="UP000419144">
    <property type="component" value="Unassembled WGS sequence"/>
</dbReference>
<dbReference type="EMBL" id="BLBS01000046">
    <property type="protein sequence ID" value="GET91142.1"/>
    <property type="molecule type" value="Genomic_DNA"/>
</dbReference>
<organism evidence="1 2">
    <name type="scientific">Leishmania tarentolae</name>
    <name type="common">Sauroleishmania tarentolae</name>
    <dbReference type="NCBI Taxonomy" id="5689"/>
    <lineage>
        <taxon>Eukaryota</taxon>
        <taxon>Discoba</taxon>
        <taxon>Euglenozoa</taxon>
        <taxon>Kinetoplastea</taxon>
        <taxon>Metakinetoplastina</taxon>
        <taxon>Trypanosomatida</taxon>
        <taxon>Trypanosomatidae</taxon>
        <taxon>Leishmaniinae</taxon>
        <taxon>Leishmania</taxon>
        <taxon>lizard Leishmania</taxon>
    </lineage>
</organism>